<gene>
    <name evidence="2" type="ORF">Pla100_02700</name>
</gene>
<evidence type="ECO:0000259" key="1">
    <source>
        <dbReference type="Pfam" id="PF07596"/>
    </source>
</evidence>
<comment type="caution">
    <text evidence="2">The sequence shown here is derived from an EMBL/GenBank/DDBJ whole genome shotgun (WGS) entry which is preliminary data.</text>
</comment>
<reference evidence="2 3" key="1">
    <citation type="submission" date="2019-02" db="EMBL/GenBank/DDBJ databases">
        <title>Deep-cultivation of Planctomycetes and their phenomic and genomic characterization uncovers novel biology.</title>
        <authorList>
            <person name="Wiegand S."/>
            <person name="Jogler M."/>
            <person name="Boedeker C."/>
            <person name="Pinto D."/>
            <person name="Vollmers J."/>
            <person name="Rivas-Marin E."/>
            <person name="Kohn T."/>
            <person name="Peeters S.H."/>
            <person name="Heuer A."/>
            <person name="Rast P."/>
            <person name="Oberbeckmann S."/>
            <person name="Bunk B."/>
            <person name="Jeske O."/>
            <person name="Meyerdierks A."/>
            <person name="Storesund J.E."/>
            <person name="Kallscheuer N."/>
            <person name="Luecker S."/>
            <person name="Lage O.M."/>
            <person name="Pohl T."/>
            <person name="Merkel B.J."/>
            <person name="Hornburger P."/>
            <person name="Mueller R.-W."/>
            <person name="Bruemmer F."/>
            <person name="Labrenz M."/>
            <person name="Spormann A.M."/>
            <person name="Op Den Camp H."/>
            <person name="Overmann J."/>
            <person name="Amann R."/>
            <person name="Jetten M.S.M."/>
            <person name="Mascher T."/>
            <person name="Medema M.H."/>
            <person name="Devos D.P."/>
            <person name="Kaster A.-K."/>
            <person name="Ovreas L."/>
            <person name="Rohde M."/>
            <person name="Galperin M.Y."/>
            <person name="Jogler C."/>
        </authorList>
    </citation>
    <scope>NUCLEOTIDE SEQUENCE [LARGE SCALE GENOMIC DNA]</scope>
    <source>
        <strain evidence="2 3">Pla100</strain>
    </source>
</reference>
<dbReference type="Gene3D" id="3.30.700.10">
    <property type="entry name" value="Glycoprotein, Type 4 Pilin"/>
    <property type="match status" value="1"/>
</dbReference>
<dbReference type="InterPro" id="IPR027558">
    <property type="entry name" value="Pre_pil_HX9DG_C"/>
</dbReference>
<dbReference type="NCBIfam" id="TIGR04294">
    <property type="entry name" value="pre_pil_HX9DG"/>
    <property type="match status" value="1"/>
</dbReference>
<name>A0A5C6AUD1_9BACT</name>
<dbReference type="PANTHER" id="PTHR30093">
    <property type="entry name" value="GENERAL SECRETION PATHWAY PROTEIN G"/>
    <property type="match status" value="1"/>
</dbReference>
<dbReference type="EMBL" id="SJPM01000001">
    <property type="protein sequence ID" value="TWU03350.1"/>
    <property type="molecule type" value="Genomic_DNA"/>
</dbReference>
<dbReference type="NCBIfam" id="TIGR02532">
    <property type="entry name" value="IV_pilin_GFxxxE"/>
    <property type="match status" value="1"/>
</dbReference>
<dbReference type="InterPro" id="IPR011453">
    <property type="entry name" value="DUF1559"/>
</dbReference>
<keyword evidence="3" id="KW-1185">Reference proteome</keyword>
<dbReference type="AlphaFoldDB" id="A0A5C6AUD1"/>
<protein>
    <recommendedName>
        <fullName evidence="1">DUF1559 domain-containing protein</fullName>
    </recommendedName>
</protein>
<feature type="domain" description="DUF1559" evidence="1">
    <location>
        <begin position="35"/>
        <end position="376"/>
    </location>
</feature>
<sequence length="419" mass="43984">MSVFRKSRFGFTLVELLVVIAIIGVLVGLLLPAVQAAREAARRMSCSNNFKQLGLGIHNYHSAYKQLPIHQGGTSGVGADWSGGGAASNRESLSMLVGLTPFIEQQAIWEQISNPFSTASQGGTPIIYPAMGPAPRNNGLTSGDPDRYGPWHTELPTLRCPSDPGVGLPSHGRTNYAACLGDSPYRGTAGGTDAGLNHPSGLAQQTSASMRGAFVPREIKRFRDILDGLANTLIMGEITTDLGDRDTRTLPAIDLDLTTPANVLPTGCSRHAGINAARPQFWSPGATTTGTPNARGYRWASGFPVFTVMNTILPPNSPVCTSAAAEDDTTGGGAAVMGFNSRHGTGFLPPSSRHQGGCHVLMSDGAVKFVTDSIESGNQNQTPVHFQGTGFAVAGSQSSYGLWGSLGTRASKEVISEDF</sequence>
<dbReference type="PANTHER" id="PTHR30093:SF2">
    <property type="entry name" value="TYPE II SECRETION SYSTEM PROTEIN H"/>
    <property type="match status" value="1"/>
</dbReference>
<dbReference type="Proteomes" id="UP000316213">
    <property type="component" value="Unassembled WGS sequence"/>
</dbReference>
<organism evidence="2 3">
    <name type="scientific">Neorhodopirellula pilleata</name>
    <dbReference type="NCBI Taxonomy" id="2714738"/>
    <lineage>
        <taxon>Bacteria</taxon>
        <taxon>Pseudomonadati</taxon>
        <taxon>Planctomycetota</taxon>
        <taxon>Planctomycetia</taxon>
        <taxon>Pirellulales</taxon>
        <taxon>Pirellulaceae</taxon>
        <taxon>Neorhodopirellula</taxon>
    </lineage>
</organism>
<accession>A0A5C6AUD1</accession>
<dbReference type="SUPFAM" id="SSF54523">
    <property type="entry name" value="Pili subunits"/>
    <property type="match status" value="1"/>
</dbReference>
<dbReference type="OrthoDB" id="241541at2"/>
<dbReference type="InterPro" id="IPR045584">
    <property type="entry name" value="Pilin-like"/>
</dbReference>
<evidence type="ECO:0000313" key="3">
    <source>
        <dbReference type="Proteomes" id="UP000316213"/>
    </source>
</evidence>
<dbReference type="InterPro" id="IPR012902">
    <property type="entry name" value="N_methyl_site"/>
</dbReference>
<dbReference type="RefSeq" id="WP_146575891.1">
    <property type="nucleotide sequence ID" value="NZ_SJPM01000001.1"/>
</dbReference>
<dbReference type="Pfam" id="PF07963">
    <property type="entry name" value="N_methyl"/>
    <property type="match status" value="1"/>
</dbReference>
<proteinExistence type="predicted"/>
<dbReference type="Pfam" id="PF07596">
    <property type="entry name" value="SBP_bac_10"/>
    <property type="match status" value="1"/>
</dbReference>
<evidence type="ECO:0000313" key="2">
    <source>
        <dbReference type="EMBL" id="TWU03350.1"/>
    </source>
</evidence>